<evidence type="ECO:0000313" key="3">
    <source>
        <dbReference type="Proteomes" id="UP000611945"/>
    </source>
</evidence>
<feature type="domain" description="YjiS-like" evidence="1">
    <location>
        <begin position="56"/>
        <end position="91"/>
    </location>
</feature>
<dbReference type="EMBL" id="JACSQG010000003">
    <property type="protein sequence ID" value="MBD7977309.1"/>
    <property type="molecule type" value="Genomic_DNA"/>
</dbReference>
<reference evidence="2 3" key="1">
    <citation type="submission" date="2020-08" db="EMBL/GenBank/DDBJ databases">
        <title>A Genomic Blueprint of the Chicken Gut Microbiome.</title>
        <authorList>
            <person name="Gilroy R."/>
            <person name="Ravi A."/>
            <person name="Getino M."/>
            <person name="Pursley I."/>
            <person name="Horton D.L."/>
            <person name="Alikhan N.-F."/>
            <person name="Baker D."/>
            <person name="Gharbi K."/>
            <person name="Hall N."/>
            <person name="Watson M."/>
            <person name="Adriaenssens E.M."/>
            <person name="Foster-Nyarko E."/>
            <person name="Jarju S."/>
            <person name="Secka A."/>
            <person name="Antonio M."/>
            <person name="Oren A."/>
            <person name="Chaudhuri R."/>
            <person name="La Ragione R.M."/>
            <person name="Hildebrand F."/>
            <person name="Pallen M.J."/>
        </authorList>
    </citation>
    <scope>NUCLEOTIDE SEQUENCE [LARGE SCALE GENOMIC DNA]</scope>
    <source>
        <strain evidence="2 3">Sa2CUA2</strain>
    </source>
</reference>
<keyword evidence="3" id="KW-1185">Reference proteome</keyword>
<evidence type="ECO:0000313" key="2">
    <source>
        <dbReference type="EMBL" id="MBD7977309.1"/>
    </source>
</evidence>
<dbReference type="Proteomes" id="UP000611945">
    <property type="component" value="Unassembled WGS sequence"/>
</dbReference>
<organism evidence="2 3">
    <name type="scientific">Serpens gallinarum</name>
    <dbReference type="NCBI Taxonomy" id="2763075"/>
    <lineage>
        <taxon>Bacteria</taxon>
        <taxon>Pseudomonadati</taxon>
        <taxon>Pseudomonadota</taxon>
        <taxon>Gammaproteobacteria</taxon>
        <taxon>Pseudomonadales</taxon>
        <taxon>Pseudomonadaceae</taxon>
        <taxon>Pseudomonas</taxon>
    </lineage>
</organism>
<evidence type="ECO:0000259" key="1">
    <source>
        <dbReference type="Pfam" id="PF06568"/>
    </source>
</evidence>
<proteinExistence type="predicted"/>
<name>A0ABR8TPQ1_9PSED</name>
<dbReference type="InterPro" id="IPR009506">
    <property type="entry name" value="YjiS-like"/>
</dbReference>
<comment type="caution">
    <text evidence="2">The sequence shown here is derived from an EMBL/GenBank/DDBJ whole genome shotgun (WGS) entry which is preliminary data.</text>
</comment>
<gene>
    <name evidence="2" type="ORF">H9642_08895</name>
</gene>
<dbReference type="Pfam" id="PF06568">
    <property type="entry name" value="YjiS-like"/>
    <property type="match status" value="1"/>
</dbReference>
<accession>A0ABR8TPQ1</accession>
<sequence>MDSIRNIRWIDLRPGEKLSPTHSEGRQMKGQKGYIHVIDMRRNSGASLSALASGAARQLRRWHQLYRQRQQLAALSDATLKDIGVSRADIEVESQRPFWDDPLKH</sequence>
<protein>
    <submittedName>
        <fullName evidence="2">DUF1127 domain-containing protein</fullName>
    </submittedName>
</protein>